<proteinExistence type="predicted"/>
<dbReference type="AlphaFoldDB" id="A0A914DQ69"/>
<dbReference type="PANTHER" id="PTHR46895">
    <property type="entry name" value="PROTEIN CBG20548-RELATED"/>
    <property type="match status" value="1"/>
</dbReference>
<reference evidence="3" key="1">
    <citation type="submission" date="2022-11" db="UniProtKB">
        <authorList>
            <consortium name="WormBaseParasite"/>
        </authorList>
    </citation>
    <scope>IDENTIFICATION</scope>
</reference>
<keyword evidence="1" id="KW-1133">Transmembrane helix</keyword>
<organism evidence="2 3">
    <name type="scientific">Acrobeloides nanus</name>
    <dbReference type="NCBI Taxonomy" id="290746"/>
    <lineage>
        <taxon>Eukaryota</taxon>
        <taxon>Metazoa</taxon>
        <taxon>Ecdysozoa</taxon>
        <taxon>Nematoda</taxon>
        <taxon>Chromadorea</taxon>
        <taxon>Rhabditida</taxon>
        <taxon>Tylenchina</taxon>
        <taxon>Cephalobomorpha</taxon>
        <taxon>Cephaloboidea</taxon>
        <taxon>Cephalobidae</taxon>
        <taxon>Acrobeloides</taxon>
    </lineage>
</organism>
<keyword evidence="2" id="KW-1185">Reference proteome</keyword>
<evidence type="ECO:0000313" key="3">
    <source>
        <dbReference type="WBParaSite" id="ACRNAN_scaffold3575.g18119.t1"/>
    </source>
</evidence>
<evidence type="ECO:0000256" key="1">
    <source>
        <dbReference type="SAM" id="Phobius"/>
    </source>
</evidence>
<evidence type="ECO:0000313" key="2">
    <source>
        <dbReference type="Proteomes" id="UP000887540"/>
    </source>
</evidence>
<keyword evidence="1" id="KW-0812">Transmembrane</keyword>
<sequence length="102" mass="11695">MHMIAISNWASAAAIWFILIVCWERLVVIRYPLKARKYRLFSGRIIIPANIVLTGLLTFYSHFSYDCFIRNFCNATQPHALCTFIGDDGLYGFAEATNDRKA</sequence>
<dbReference type="WBParaSite" id="ACRNAN_scaffold3575.g18119.t1">
    <property type="protein sequence ID" value="ACRNAN_scaffold3575.g18119.t1"/>
    <property type="gene ID" value="ACRNAN_scaffold3575.g18119"/>
</dbReference>
<dbReference type="PANTHER" id="PTHR46895:SF3">
    <property type="entry name" value="G-PROTEIN COUPLED RECEPTOR F59B2.13-RELATED"/>
    <property type="match status" value="1"/>
</dbReference>
<feature type="transmembrane region" description="Helical" evidence="1">
    <location>
        <begin position="45"/>
        <end position="63"/>
    </location>
</feature>
<feature type="transmembrane region" description="Helical" evidence="1">
    <location>
        <begin position="12"/>
        <end position="33"/>
    </location>
</feature>
<dbReference type="Gene3D" id="1.20.1070.10">
    <property type="entry name" value="Rhodopsin 7-helix transmembrane proteins"/>
    <property type="match status" value="1"/>
</dbReference>
<protein>
    <submittedName>
        <fullName evidence="3">G-protein coupled receptors family 1 profile domain-containing protein</fullName>
    </submittedName>
</protein>
<dbReference type="Proteomes" id="UP000887540">
    <property type="component" value="Unplaced"/>
</dbReference>
<accession>A0A914DQ69</accession>
<keyword evidence="1" id="KW-0472">Membrane</keyword>
<name>A0A914DQ69_9BILA</name>